<feature type="compositionally biased region" description="Basic residues" evidence="1">
    <location>
        <begin position="13"/>
        <end position="22"/>
    </location>
</feature>
<dbReference type="EMBL" id="JAHYIQ010000005">
    <property type="protein sequence ID" value="KAK1131892.1"/>
    <property type="molecule type" value="Genomic_DNA"/>
</dbReference>
<dbReference type="Proteomes" id="UP001177670">
    <property type="component" value="Unassembled WGS sequence"/>
</dbReference>
<evidence type="ECO:0000313" key="2">
    <source>
        <dbReference type="EMBL" id="KAK1131892.1"/>
    </source>
</evidence>
<feature type="compositionally biased region" description="Basic and acidic residues" evidence="1">
    <location>
        <begin position="1"/>
        <end position="12"/>
    </location>
</feature>
<proteinExistence type="predicted"/>
<dbReference type="AlphaFoldDB" id="A0AA40KTA6"/>
<name>A0AA40KTA6_9HYME</name>
<gene>
    <name evidence="2" type="ORF">K0M31_016040</name>
</gene>
<reference evidence="2" key="1">
    <citation type="submission" date="2021-10" db="EMBL/GenBank/DDBJ databases">
        <title>Melipona bicolor Genome sequencing and assembly.</title>
        <authorList>
            <person name="Araujo N.S."/>
            <person name="Arias M.C."/>
        </authorList>
    </citation>
    <scope>NUCLEOTIDE SEQUENCE</scope>
    <source>
        <strain evidence="2">USP_2M_L1-L4_2017</strain>
        <tissue evidence="2">Whole body</tissue>
    </source>
</reference>
<sequence>MDEKQLYHEYQGRRARSATNKSKRVLGSYRESPVSILMVGSEQIKYDPILWCKPRNNGIDLISISVEVPRNRTTATVNPARIYRDESRQARVNDEEATTRRGMAKEPSECDRDARSDLHSLEVYIERRMSDVQRARHVEKSPGVESR</sequence>
<comment type="caution">
    <text evidence="2">The sequence shown here is derived from an EMBL/GenBank/DDBJ whole genome shotgun (WGS) entry which is preliminary data.</text>
</comment>
<accession>A0AA40KTA6</accession>
<protein>
    <submittedName>
        <fullName evidence="2">Uncharacterized protein</fullName>
    </submittedName>
</protein>
<evidence type="ECO:0000313" key="3">
    <source>
        <dbReference type="Proteomes" id="UP001177670"/>
    </source>
</evidence>
<keyword evidence="3" id="KW-1185">Reference proteome</keyword>
<evidence type="ECO:0000256" key="1">
    <source>
        <dbReference type="SAM" id="MobiDB-lite"/>
    </source>
</evidence>
<feature type="region of interest" description="Disordered" evidence="1">
    <location>
        <begin position="88"/>
        <end position="115"/>
    </location>
</feature>
<feature type="region of interest" description="Disordered" evidence="1">
    <location>
        <begin position="1"/>
        <end position="22"/>
    </location>
</feature>
<organism evidence="2 3">
    <name type="scientific">Melipona bicolor</name>
    <dbReference type="NCBI Taxonomy" id="60889"/>
    <lineage>
        <taxon>Eukaryota</taxon>
        <taxon>Metazoa</taxon>
        <taxon>Ecdysozoa</taxon>
        <taxon>Arthropoda</taxon>
        <taxon>Hexapoda</taxon>
        <taxon>Insecta</taxon>
        <taxon>Pterygota</taxon>
        <taxon>Neoptera</taxon>
        <taxon>Endopterygota</taxon>
        <taxon>Hymenoptera</taxon>
        <taxon>Apocrita</taxon>
        <taxon>Aculeata</taxon>
        <taxon>Apoidea</taxon>
        <taxon>Anthophila</taxon>
        <taxon>Apidae</taxon>
        <taxon>Melipona</taxon>
    </lineage>
</organism>